<evidence type="ECO:0000313" key="1">
    <source>
        <dbReference type="EMBL" id="QJA51183.1"/>
    </source>
</evidence>
<evidence type="ECO:0000313" key="2">
    <source>
        <dbReference type="EMBL" id="QJI00775.1"/>
    </source>
</evidence>
<proteinExistence type="predicted"/>
<dbReference type="AlphaFoldDB" id="A0A6H1ZTC9"/>
<organism evidence="1">
    <name type="scientific">viral metagenome</name>
    <dbReference type="NCBI Taxonomy" id="1070528"/>
    <lineage>
        <taxon>unclassified sequences</taxon>
        <taxon>metagenomes</taxon>
        <taxon>organismal metagenomes</taxon>
    </lineage>
</organism>
<reference evidence="1" key="1">
    <citation type="submission" date="2020-03" db="EMBL/GenBank/DDBJ databases">
        <title>The deep terrestrial virosphere.</title>
        <authorList>
            <person name="Holmfeldt K."/>
            <person name="Nilsson E."/>
            <person name="Simone D."/>
            <person name="Lopez-Fernandez M."/>
            <person name="Wu X."/>
            <person name="de Brujin I."/>
            <person name="Lundin D."/>
            <person name="Andersson A."/>
            <person name="Bertilsson S."/>
            <person name="Dopson M."/>
        </authorList>
    </citation>
    <scope>NUCLEOTIDE SEQUENCE</scope>
    <source>
        <strain evidence="1">TM448A02008</strain>
        <strain evidence="2">TM448B02110</strain>
    </source>
</reference>
<gene>
    <name evidence="1" type="ORF">TM448A02008_0004</name>
    <name evidence="2" type="ORF">TM448B02110_0004</name>
</gene>
<dbReference type="Gene3D" id="3.30.420.280">
    <property type="match status" value="1"/>
</dbReference>
<dbReference type="Gene3D" id="3.40.50.300">
    <property type="entry name" value="P-loop containing nucleotide triphosphate hydrolases"/>
    <property type="match status" value="1"/>
</dbReference>
<name>A0A6H1ZTC9_9ZZZZ</name>
<accession>A0A6H1ZTC9</accession>
<protein>
    <submittedName>
        <fullName evidence="1">Putative terminase</fullName>
    </submittedName>
</protein>
<dbReference type="InterPro" id="IPR027417">
    <property type="entry name" value="P-loop_NTPase"/>
</dbReference>
<dbReference type="EMBL" id="MT144875">
    <property type="protein sequence ID" value="QJI00775.1"/>
    <property type="molecule type" value="Genomic_DNA"/>
</dbReference>
<dbReference type="EMBL" id="MT144243">
    <property type="protein sequence ID" value="QJA51183.1"/>
    <property type="molecule type" value="Genomic_DNA"/>
</dbReference>
<sequence length="474" mass="53959">METEVEEQKVTTISFDIPKPYKGKQDEFVRCVAKRQATKAGRRGGKTYAVAIKHALAFLGRCWACLGEGCVLCDNTGRVRQKRSLYAAPTAEQVGKFWFEITSALMPGIEAGVFKKDETEHIIEIPRTEIRIKAKTAWNASTMRGDWGDIVTMEEYQLWNEDAWQDVVQPMLLDTDGTAIFIFTPPSLKSEGVSKAKDPRHASKLFNRALEDTTGRWATFHYTSYDNPYLSQEALEELTTSGDMSADSYRREILAEDDEIESSWLVYGKFDDNSQIIKRFTIPDSWNVYSGHDFGEANPAALFIAQVKLPLPDGAPAYLRYGDYVVFSEYAPGASSAEQHIDKFKEILGEKNLSRAVGGNVTTEEQTRQLYQKLGWNIRAPEVTKVNLQIDRAISLIENRQVYVFEDLHQFLEQVHNCMWIVDIETKKATNKIKDEARYHMLACWRYIATALAVKRLNQESEMAHAFVGGRKIW</sequence>